<dbReference type="RefSeq" id="WP_315735679.1">
    <property type="nucleotide sequence ID" value="NZ_JAVYII010000010.1"/>
</dbReference>
<organism evidence="3 4">
    <name type="scientific">Nocardioides imazamoxiresistens</name>
    <dbReference type="NCBI Taxonomy" id="3231893"/>
    <lineage>
        <taxon>Bacteria</taxon>
        <taxon>Bacillati</taxon>
        <taxon>Actinomycetota</taxon>
        <taxon>Actinomycetes</taxon>
        <taxon>Propionibacteriales</taxon>
        <taxon>Nocardioidaceae</taxon>
        <taxon>Nocardioides</taxon>
    </lineage>
</organism>
<accession>A0ABU3Q2B1</accession>
<sequence length="169" mass="18291">MTTGPTTSSNPDVTVVTEPGQPTVRITREFDAPPARVFAAHVDPDLFAQWVGPADLTTEIRAWDATTGGRWSYVARRGDEAYAFFGSFHEIREGERIVQTFTFEGAPDSVSLEVLTLVPLDGGRTRLEALSVFESVASRDQMVASGMEHGVAEGYRSLDALLASPRASS</sequence>
<evidence type="ECO:0000259" key="2">
    <source>
        <dbReference type="Pfam" id="PF08327"/>
    </source>
</evidence>
<evidence type="ECO:0000256" key="1">
    <source>
        <dbReference type="ARBA" id="ARBA00006817"/>
    </source>
</evidence>
<gene>
    <name evidence="3" type="ORF">RDV89_19010</name>
</gene>
<evidence type="ECO:0000313" key="3">
    <source>
        <dbReference type="EMBL" id="MDT9595185.1"/>
    </source>
</evidence>
<dbReference type="Pfam" id="PF08327">
    <property type="entry name" value="AHSA1"/>
    <property type="match status" value="1"/>
</dbReference>
<dbReference type="SUPFAM" id="SSF55961">
    <property type="entry name" value="Bet v1-like"/>
    <property type="match status" value="1"/>
</dbReference>
<dbReference type="CDD" id="cd07826">
    <property type="entry name" value="SRPBCC_CalC_Aha1-like_9"/>
    <property type="match status" value="1"/>
</dbReference>
<dbReference type="InterPro" id="IPR023393">
    <property type="entry name" value="START-like_dom_sf"/>
</dbReference>
<comment type="caution">
    <text evidence="3">The sequence shown here is derived from an EMBL/GenBank/DDBJ whole genome shotgun (WGS) entry which is preliminary data.</text>
</comment>
<dbReference type="Proteomes" id="UP001268542">
    <property type="component" value="Unassembled WGS sequence"/>
</dbReference>
<keyword evidence="4" id="KW-1185">Reference proteome</keyword>
<dbReference type="InterPro" id="IPR013538">
    <property type="entry name" value="ASHA1/2-like_C"/>
</dbReference>
<name>A0ABU3Q2B1_9ACTN</name>
<comment type="similarity">
    <text evidence="1">Belongs to the AHA1 family.</text>
</comment>
<dbReference type="EMBL" id="JAVYII010000010">
    <property type="protein sequence ID" value="MDT9595185.1"/>
    <property type="molecule type" value="Genomic_DNA"/>
</dbReference>
<feature type="domain" description="Activator of Hsp90 ATPase homologue 1/2-like C-terminal" evidence="2">
    <location>
        <begin position="31"/>
        <end position="162"/>
    </location>
</feature>
<reference evidence="3 4" key="1">
    <citation type="submission" date="2023-08" db="EMBL/GenBank/DDBJ databases">
        <title>Nocardioides seae sp. nov., a bacterium isolated from a soil.</title>
        <authorList>
            <person name="Wang X."/>
        </authorList>
    </citation>
    <scope>NUCLEOTIDE SEQUENCE [LARGE SCALE GENOMIC DNA]</scope>
    <source>
        <strain evidence="3 4">YZH12</strain>
    </source>
</reference>
<protein>
    <submittedName>
        <fullName evidence="3">SRPBCC family protein</fullName>
    </submittedName>
</protein>
<evidence type="ECO:0000313" key="4">
    <source>
        <dbReference type="Proteomes" id="UP001268542"/>
    </source>
</evidence>
<proteinExistence type="inferred from homology"/>
<dbReference type="Gene3D" id="3.30.530.20">
    <property type="match status" value="1"/>
</dbReference>